<protein>
    <submittedName>
        <fullName evidence="1">Uncharacterized protein</fullName>
    </submittedName>
</protein>
<evidence type="ECO:0000313" key="1">
    <source>
        <dbReference type="EMBL" id="QQM40529.1"/>
    </source>
</evidence>
<dbReference type="KEGG" id="slf:JEQ17_14285"/>
<dbReference type="RefSeq" id="WP_200395621.1">
    <property type="nucleotide sequence ID" value="NZ_CP066831.1"/>
</dbReference>
<name>A0A7T7I3V1_9ACTN</name>
<reference evidence="1 2" key="1">
    <citation type="submission" date="2020-12" db="EMBL/GenBank/DDBJ databases">
        <title>A novel species.</title>
        <authorList>
            <person name="Li K."/>
        </authorList>
    </citation>
    <scope>NUCLEOTIDE SEQUENCE [LARGE SCALE GENOMIC DNA]</scope>
    <source>
        <strain evidence="1 2">ZYC-3</strain>
    </source>
</reference>
<keyword evidence="2" id="KW-1185">Reference proteome</keyword>
<accession>A0A7T7I3V1</accession>
<sequence>MRLHSTSAEAGTVVLAEAEAEAEAVVLAKSEALVSSVGRSRRTSRSRSLRR</sequence>
<organism evidence="1 2">
    <name type="scientific">Streptomyces liliifuscus</name>
    <dbReference type="NCBI Taxonomy" id="2797636"/>
    <lineage>
        <taxon>Bacteria</taxon>
        <taxon>Bacillati</taxon>
        <taxon>Actinomycetota</taxon>
        <taxon>Actinomycetes</taxon>
        <taxon>Kitasatosporales</taxon>
        <taxon>Streptomycetaceae</taxon>
        <taxon>Streptomyces</taxon>
    </lineage>
</organism>
<evidence type="ECO:0000313" key="2">
    <source>
        <dbReference type="Proteomes" id="UP000595636"/>
    </source>
</evidence>
<gene>
    <name evidence="1" type="ORF">JEQ17_14285</name>
</gene>
<dbReference type="Proteomes" id="UP000595636">
    <property type="component" value="Chromosome"/>
</dbReference>
<dbReference type="AlphaFoldDB" id="A0A7T7I3V1"/>
<dbReference type="EMBL" id="CP066831">
    <property type="protein sequence ID" value="QQM40529.1"/>
    <property type="molecule type" value="Genomic_DNA"/>
</dbReference>
<proteinExistence type="predicted"/>